<dbReference type="AlphaFoldDB" id="A0A1G6QJ33"/>
<dbReference type="InterPro" id="IPR032299">
    <property type="entry name" value="DUF4843"/>
</dbReference>
<dbReference type="Pfam" id="PF16132">
    <property type="entry name" value="DUF4843"/>
    <property type="match status" value="1"/>
</dbReference>
<dbReference type="EMBL" id="FMZH01000003">
    <property type="protein sequence ID" value="SDC91924.1"/>
    <property type="molecule type" value="Genomic_DNA"/>
</dbReference>
<protein>
    <recommendedName>
        <fullName evidence="3">DUF4843 domain-containing protein</fullName>
    </recommendedName>
</protein>
<evidence type="ECO:0000313" key="1">
    <source>
        <dbReference type="EMBL" id="SDC91924.1"/>
    </source>
</evidence>
<proteinExistence type="predicted"/>
<dbReference type="RefSeq" id="WP_090767428.1">
    <property type="nucleotide sequence ID" value="NZ_FMZH01000003.1"/>
</dbReference>
<keyword evidence="2" id="KW-1185">Reference proteome</keyword>
<dbReference type="STRING" id="390242.SAMN04488024_103347"/>
<evidence type="ECO:0008006" key="3">
    <source>
        <dbReference type="Google" id="ProtNLM"/>
    </source>
</evidence>
<name>A0A1G6QJ33_9SPHI</name>
<organism evidence="1 2">
    <name type="scientific">Pedobacter soli</name>
    <dbReference type="NCBI Taxonomy" id="390242"/>
    <lineage>
        <taxon>Bacteria</taxon>
        <taxon>Pseudomonadati</taxon>
        <taxon>Bacteroidota</taxon>
        <taxon>Sphingobacteriia</taxon>
        <taxon>Sphingobacteriales</taxon>
        <taxon>Sphingobacteriaceae</taxon>
        <taxon>Pedobacter</taxon>
    </lineage>
</organism>
<reference evidence="2" key="1">
    <citation type="submission" date="2016-10" db="EMBL/GenBank/DDBJ databases">
        <authorList>
            <person name="Varghese N."/>
            <person name="Submissions S."/>
        </authorList>
    </citation>
    <scope>NUCLEOTIDE SEQUENCE [LARGE SCALE GENOMIC DNA]</scope>
    <source>
        <strain evidence="2">DSM 18609</strain>
    </source>
</reference>
<sequence>MNKIKFYVAGLFLLILANACKKNLETYSGKNNIYFNEAGRLPAFTGEVIKDSTVMSFSLAKSTDSVVNMIIKTTGALSSEDRTYKLIIDPVSTAIAGKHFDALPQTFSIKKNKLQDTVKIKFHRTADLQTQNFTLFFKLEANENFVTDMVDKVINTTTGQRLSFIRYRWFLNDIIKKPGRWLDGYLGTFTRKKLSLLVQVLNVDPSYLDTSVSIAEMTAYGKFMQRYLNEQKAAGNTIYEEDGSEMIMGVSVQ</sequence>
<evidence type="ECO:0000313" key="2">
    <source>
        <dbReference type="Proteomes" id="UP000199455"/>
    </source>
</evidence>
<gene>
    <name evidence="1" type="ORF">SAMN04488024_103347</name>
</gene>
<accession>A0A1G6QJ33</accession>
<dbReference type="Proteomes" id="UP000199455">
    <property type="component" value="Unassembled WGS sequence"/>
</dbReference>